<gene>
    <name evidence="8" type="ORF">OZSIB_0732</name>
</gene>
<dbReference type="InterPro" id="IPR023408">
    <property type="entry name" value="MscS_beta-dom_sf"/>
</dbReference>
<dbReference type="PANTHER" id="PTHR30221:SF1">
    <property type="entry name" value="SMALL-CONDUCTANCE MECHANOSENSITIVE CHANNEL"/>
    <property type="match status" value="1"/>
</dbReference>
<dbReference type="Pfam" id="PF21082">
    <property type="entry name" value="MS_channel_3rd"/>
    <property type="match status" value="1"/>
</dbReference>
<dbReference type="Pfam" id="PF00027">
    <property type="entry name" value="cNMP_binding"/>
    <property type="match status" value="1"/>
</dbReference>
<dbReference type="SUPFAM" id="SSF51206">
    <property type="entry name" value="cAMP-binding domain-like"/>
    <property type="match status" value="1"/>
</dbReference>
<dbReference type="GO" id="GO:0012505">
    <property type="term" value="C:endomembrane system"/>
    <property type="evidence" value="ECO:0007669"/>
    <property type="project" value="UniProtKB-SubCell"/>
</dbReference>
<dbReference type="SMART" id="SM00100">
    <property type="entry name" value="cNMP"/>
    <property type="match status" value="1"/>
</dbReference>
<evidence type="ECO:0000256" key="3">
    <source>
        <dbReference type="ARBA" id="ARBA00022692"/>
    </source>
</evidence>
<evidence type="ECO:0000256" key="4">
    <source>
        <dbReference type="ARBA" id="ARBA00022989"/>
    </source>
</evidence>
<dbReference type="PROSITE" id="PS50042">
    <property type="entry name" value="CNMP_BINDING_3"/>
    <property type="match status" value="1"/>
</dbReference>
<dbReference type="CDD" id="cd00038">
    <property type="entry name" value="CAP_ED"/>
    <property type="match status" value="1"/>
</dbReference>
<accession>A0A367ZTY3</accession>
<evidence type="ECO:0000313" key="8">
    <source>
        <dbReference type="EMBL" id="RCK81598.1"/>
    </source>
</evidence>
<proteinExistence type="inferred from homology"/>
<dbReference type="InterPro" id="IPR014710">
    <property type="entry name" value="RmlC-like_jellyroll"/>
</dbReference>
<protein>
    <submittedName>
        <fullName evidence="8">Small-conductance mechanosensitive channel</fullName>
    </submittedName>
</protein>
<keyword evidence="5 6" id="KW-0472">Membrane</keyword>
<dbReference type="GO" id="GO:0008381">
    <property type="term" value="F:mechanosensitive monoatomic ion channel activity"/>
    <property type="evidence" value="ECO:0007669"/>
    <property type="project" value="InterPro"/>
</dbReference>
<dbReference type="SUPFAM" id="SSF82861">
    <property type="entry name" value="Mechanosensitive channel protein MscS (YggB), transmembrane region"/>
    <property type="match status" value="1"/>
</dbReference>
<dbReference type="AlphaFoldDB" id="A0A367ZTY3"/>
<feature type="domain" description="Cyclic nucleotide-binding" evidence="7">
    <location>
        <begin position="362"/>
        <end position="480"/>
    </location>
</feature>
<feature type="transmembrane region" description="Helical" evidence="6">
    <location>
        <begin position="93"/>
        <end position="116"/>
    </location>
</feature>
<dbReference type="InterPro" id="IPR010920">
    <property type="entry name" value="LSM_dom_sf"/>
</dbReference>
<evidence type="ECO:0000259" key="7">
    <source>
        <dbReference type="PROSITE" id="PS50042"/>
    </source>
</evidence>
<sequence>MDVSTTLWKSLASGWVAFLLPSLLVLIGGIIFFRWVSRSLQARTAGEDSLWFKLLAAIQMPGHLLIVTLAFRVGLEYADPAKVSRQWVLGGNLLLSFAGALVVGEIMFALLIDYYLRRRHETEVPSIFQQLLKVIVYGLLGLSFLSTTYRIDITPLLTTSAVFTMVIGLALQDVLGNLFSGISVHISPPFKIGDWIKVGGHFGRVTESNWRATTLRSPERDIIILPNNEIAKKDIVNMSQRPGLLYNDFVIGISYEASPDQVRRALLGACSQVKEICRNPAPRVFMDGFQDFSITYHIRYWFKDGHSPKSVRDQLTSRIWYRLKRDGITIPFPIREVNIHPEKDKKAEQIDRRLALLSQVDFLRDLERPNRVFLADRLKEFWYEAGETIVQKGSTGTDFFIIDRGRVAVFLDDEATSPVAELGSGQFFGEMSLLTGEPRTATVRAEEETLLLVLGQETMSHLLRDNPELATLLSRVLAERSARNQMVQASSEATSLSIDEVEAERRTSQASNLLLDRIRRFFRLM</sequence>
<keyword evidence="3 6" id="KW-0812">Transmembrane</keyword>
<dbReference type="InterPro" id="IPR049278">
    <property type="entry name" value="MS_channel_C"/>
</dbReference>
<evidence type="ECO:0000256" key="2">
    <source>
        <dbReference type="ARBA" id="ARBA00008017"/>
    </source>
</evidence>
<dbReference type="SUPFAM" id="SSF50182">
    <property type="entry name" value="Sm-like ribonucleoproteins"/>
    <property type="match status" value="1"/>
</dbReference>
<dbReference type="PROSITE" id="PS00889">
    <property type="entry name" value="CNMP_BINDING_2"/>
    <property type="match status" value="1"/>
</dbReference>
<feature type="transmembrane region" description="Helical" evidence="6">
    <location>
        <begin position="153"/>
        <end position="171"/>
    </location>
</feature>
<evidence type="ECO:0000256" key="6">
    <source>
        <dbReference type="SAM" id="Phobius"/>
    </source>
</evidence>
<dbReference type="EMBL" id="QOQW01000001">
    <property type="protein sequence ID" value="RCK81598.1"/>
    <property type="molecule type" value="Genomic_DNA"/>
</dbReference>
<feature type="transmembrane region" description="Helical" evidence="6">
    <location>
        <begin position="12"/>
        <end position="33"/>
    </location>
</feature>
<comment type="caution">
    <text evidence="8">The sequence shown here is derived from an EMBL/GenBank/DDBJ whole genome shotgun (WGS) entry which is preliminary data.</text>
</comment>
<dbReference type="Gene3D" id="2.60.120.10">
    <property type="entry name" value="Jelly Rolls"/>
    <property type="match status" value="1"/>
</dbReference>
<dbReference type="Pfam" id="PF00924">
    <property type="entry name" value="MS_channel_2nd"/>
    <property type="match status" value="1"/>
</dbReference>
<feature type="transmembrane region" description="Helical" evidence="6">
    <location>
        <begin position="54"/>
        <end position="73"/>
    </location>
</feature>
<dbReference type="Proteomes" id="UP000252355">
    <property type="component" value="Unassembled WGS sequence"/>
</dbReference>
<evidence type="ECO:0000313" key="9">
    <source>
        <dbReference type="Proteomes" id="UP000252355"/>
    </source>
</evidence>
<dbReference type="Gene3D" id="3.30.70.100">
    <property type="match status" value="1"/>
</dbReference>
<dbReference type="InterPro" id="IPR018490">
    <property type="entry name" value="cNMP-bd_dom_sf"/>
</dbReference>
<dbReference type="InterPro" id="IPR045275">
    <property type="entry name" value="MscS_archaea/bacteria_type"/>
</dbReference>
<dbReference type="InterPro" id="IPR018488">
    <property type="entry name" value="cNMP-bd_CS"/>
</dbReference>
<evidence type="ECO:0000256" key="5">
    <source>
        <dbReference type="ARBA" id="ARBA00023136"/>
    </source>
</evidence>
<comment type="subcellular location">
    <subcellularLocation>
        <location evidence="1">Endomembrane system</location>
        <topology evidence="1">Multi-pass membrane protein</topology>
    </subcellularLocation>
</comment>
<dbReference type="Gene3D" id="2.30.30.60">
    <property type="match status" value="1"/>
</dbReference>
<evidence type="ECO:0000256" key="1">
    <source>
        <dbReference type="ARBA" id="ARBA00004127"/>
    </source>
</evidence>
<reference evidence="8 9" key="1">
    <citation type="submission" date="2018-05" db="EMBL/GenBank/DDBJ databases">
        <title>A metagenomic window into the 2 km-deep terrestrial subsurface aquifer revealed taxonomically and functionally diverse microbial community comprising novel uncultured bacterial lineages.</title>
        <authorList>
            <person name="Kadnikov V.V."/>
            <person name="Mardanov A.V."/>
            <person name="Beletsky A.V."/>
            <person name="Banks D."/>
            <person name="Pimenov N.V."/>
            <person name="Frank Y.A."/>
            <person name="Karnachuk O.V."/>
            <person name="Ravin N.V."/>
        </authorList>
    </citation>
    <scope>NUCLEOTIDE SEQUENCE [LARGE SCALE GENOMIC DNA]</scope>
    <source>
        <strain evidence="8">BY5</strain>
    </source>
</reference>
<dbReference type="InterPro" id="IPR011014">
    <property type="entry name" value="MscS_channel_TM-2"/>
</dbReference>
<dbReference type="PANTHER" id="PTHR30221">
    <property type="entry name" value="SMALL-CONDUCTANCE MECHANOSENSITIVE CHANNEL"/>
    <property type="match status" value="1"/>
</dbReference>
<dbReference type="GO" id="GO:0016020">
    <property type="term" value="C:membrane"/>
    <property type="evidence" value="ECO:0007669"/>
    <property type="project" value="InterPro"/>
</dbReference>
<dbReference type="Gene3D" id="1.10.287.1260">
    <property type="match status" value="1"/>
</dbReference>
<comment type="similarity">
    <text evidence="2">Belongs to the MscS (TC 1.A.23) family.</text>
</comment>
<organism evidence="8 9">
    <name type="scientific">Candidatus Ozemobacter sibiricus</name>
    <dbReference type="NCBI Taxonomy" id="2268124"/>
    <lineage>
        <taxon>Bacteria</taxon>
        <taxon>Candidatus Ozemobacteria</taxon>
        <taxon>Candidatus Ozemobacterales</taxon>
        <taxon>Candidatus Ozemobacteraceae</taxon>
        <taxon>Candidatus Ozemobacter</taxon>
    </lineage>
</organism>
<name>A0A367ZTY3_9BACT</name>
<dbReference type="InterPro" id="IPR006685">
    <property type="entry name" value="MscS_channel_2nd"/>
</dbReference>
<keyword evidence="4 6" id="KW-1133">Transmembrane helix</keyword>
<dbReference type="PRINTS" id="PR00103">
    <property type="entry name" value="CAMPKINASE"/>
</dbReference>
<dbReference type="InterPro" id="IPR000595">
    <property type="entry name" value="cNMP-bd_dom"/>
</dbReference>